<comment type="catalytic activity">
    <reaction evidence="7">
        <text>diphthine methyl ester-[translation elongation factor 2] + H2O = diphthine-[translation elongation factor 2] + methanol + H(+)</text>
        <dbReference type="Rhea" id="RHEA:42656"/>
        <dbReference type="Rhea" id="RHEA-COMP:10172"/>
        <dbReference type="Rhea" id="RHEA-COMP:10173"/>
        <dbReference type="ChEBI" id="CHEBI:15377"/>
        <dbReference type="ChEBI" id="CHEBI:15378"/>
        <dbReference type="ChEBI" id="CHEBI:17790"/>
        <dbReference type="ChEBI" id="CHEBI:79005"/>
        <dbReference type="ChEBI" id="CHEBI:82696"/>
        <dbReference type="EC" id="3.1.1.97"/>
    </reaction>
</comment>
<dbReference type="PANTHER" id="PTHR46042">
    <property type="entry name" value="DIPHTHINE METHYLTRANSFERASE"/>
    <property type="match status" value="1"/>
</dbReference>
<feature type="repeat" description="WD" evidence="8">
    <location>
        <begin position="215"/>
        <end position="251"/>
    </location>
</feature>
<dbReference type="InterPro" id="IPR015943">
    <property type="entry name" value="WD40/YVTN_repeat-like_dom_sf"/>
</dbReference>
<evidence type="ECO:0000256" key="7">
    <source>
        <dbReference type="ARBA" id="ARBA00047551"/>
    </source>
</evidence>
<organism evidence="9 10">
    <name type="scientific">Porites lobata</name>
    <dbReference type="NCBI Taxonomy" id="104759"/>
    <lineage>
        <taxon>Eukaryota</taxon>
        <taxon>Metazoa</taxon>
        <taxon>Cnidaria</taxon>
        <taxon>Anthozoa</taxon>
        <taxon>Hexacorallia</taxon>
        <taxon>Scleractinia</taxon>
        <taxon>Fungiina</taxon>
        <taxon>Poritidae</taxon>
        <taxon>Porites</taxon>
    </lineage>
</organism>
<dbReference type="Proteomes" id="UP001159405">
    <property type="component" value="Unassembled WGS sequence"/>
</dbReference>
<evidence type="ECO:0000256" key="3">
    <source>
        <dbReference type="ARBA" id="ARBA00022737"/>
    </source>
</evidence>
<evidence type="ECO:0000256" key="5">
    <source>
        <dbReference type="ARBA" id="ARBA00038092"/>
    </source>
</evidence>
<dbReference type="PROSITE" id="PS00678">
    <property type="entry name" value="WD_REPEATS_1"/>
    <property type="match status" value="1"/>
</dbReference>
<evidence type="ECO:0000313" key="9">
    <source>
        <dbReference type="EMBL" id="CAH3162094.1"/>
    </source>
</evidence>
<proteinExistence type="inferred from homology"/>
<keyword evidence="2 8" id="KW-0853">WD repeat</keyword>
<protein>
    <recommendedName>
        <fullName evidence="6">methylated diphthine methylhydrolase</fullName>
        <ecNumber evidence="6">3.1.1.97</ecNumber>
    </recommendedName>
</protein>
<gene>
    <name evidence="9" type="ORF">PLOB_00005154</name>
</gene>
<evidence type="ECO:0000256" key="4">
    <source>
        <dbReference type="ARBA" id="ARBA00022801"/>
    </source>
</evidence>
<comment type="caution">
    <text evidence="9">The sequence shown here is derived from an EMBL/GenBank/DDBJ whole genome shotgun (WGS) entry which is preliminary data.</text>
</comment>
<evidence type="ECO:0000313" key="10">
    <source>
        <dbReference type="Proteomes" id="UP001159405"/>
    </source>
</evidence>
<sequence length="374" mass="41966">MRPRTLCSLDTGYYADTVEWCPIKGFETYLVCGTYQLLEKISTSDSQSDSNIRVGNVQLYCLDETLQRLEKLQSFEFGGILDTKWLPTSLNGCPVLGAVTSDGDVKIFYLKEKRLVEVTSFVASPQKLCLSLDWSVKNGNSVIAVSDSGGQISLCQFDEGTSKLCQTLQWIGHQYEAWITAFDAWNSDIVYSGGDDCLLRGWDTRTDCQKPTFSSKRHEMGVSSIQCNPCYDHIMATGSYDENILLWDTRNMKQPLCSSSPGGGVWRIKWHPVHGNAMLTACMYDGFHILNFISCKGGQCLKKEVSYKEQSSLAYGADWCRKEIQSSTNLHGQMAEESQEKLEQKDASTSRTFTDIIATCSFYDHALNLWQVAL</sequence>
<dbReference type="SMART" id="SM00320">
    <property type="entry name" value="WD40"/>
    <property type="match status" value="3"/>
</dbReference>
<evidence type="ECO:0000256" key="6">
    <source>
        <dbReference type="ARBA" id="ARBA00039131"/>
    </source>
</evidence>
<evidence type="ECO:0000256" key="1">
    <source>
        <dbReference type="ARBA" id="ARBA00005156"/>
    </source>
</evidence>
<evidence type="ECO:0000256" key="8">
    <source>
        <dbReference type="PROSITE-ProRule" id="PRU00221"/>
    </source>
</evidence>
<comment type="pathway">
    <text evidence="1">Protein modification; peptidyl-diphthamide biosynthesis.</text>
</comment>
<name>A0ABN8QG53_9CNID</name>
<dbReference type="Gene3D" id="2.130.10.10">
    <property type="entry name" value="YVTN repeat-like/Quinoprotein amine dehydrogenase"/>
    <property type="match status" value="1"/>
</dbReference>
<keyword evidence="3" id="KW-0677">Repeat</keyword>
<keyword evidence="10" id="KW-1185">Reference proteome</keyword>
<dbReference type="PANTHER" id="PTHR46042:SF1">
    <property type="entry name" value="DIPHTHINE METHYLTRANSFERASE"/>
    <property type="match status" value="1"/>
</dbReference>
<evidence type="ECO:0000256" key="2">
    <source>
        <dbReference type="ARBA" id="ARBA00022574"/>
    </source>
</evidence>
<dbReference type="SUPFAM" id="SSF50978">
    <property type="entry name" value="WD40 repeat-like"/>
    <property type="match status" value="1"/>
</dbReference>
<keyword evidence="4" id="KW-0378">Hydrolase</keyword>
<dbReference type="InterPro" id="IPR019775">
    <property type="entry name" value="WD40_repeat_CS"/>
</dbReference>
<dbReference type="EMBL" id="CALNXK010000122">
    <property type="protein sequence ID" value="CAH3162094.1"/>
    <property type="molecule type" value="Genomic_DNA"/>
</dbReference>
<dbReference type="EC" id="3.1.1.97" evidence="6"/>
<dbReference type="InterPro" id="IPR052415">
    <property type="entry name" value="Diphthine_MTase"/>
</dbReference>
<accession>A0ABN8QG53</accession>
<dbReference type="InterPro" id="IPR036322">
    <property type="entry name" value="WD40_repeat_dom_sf"/>
</dbReference>
<dbReference type="PROSITE" id="PS50082">
    <property type="entry name" value="WD_REPEATS_2"/>
    <property type="match status" value="1"/>
</dbReference>
<comment type="similarity">
    <text evidence="5">Belongs to the DPH7 family.</text>
</comment>
<reference evidence="9 10" key="1">
    <citation type="submission" date="2022-05" db="EMBL/GenBank/DDBJ databases">
        <authorList>
            <consortium name="Genoscope - CEA"/>
            <person name="William W."/>
        </authorList>
    </citation>
    <scope>NUCLEOTIDE SEQUENCE [LARGE SCALE GENOMIC DNA]</scope>
</reference>
<dbReference type="InterPro" id="IPR001680">
    <property type="entry name" value="WD40_rpt"/>
</dbReference>